<dbReference type="EMBL" id="JAHLFS010000017">
    <property type="protein sequence ID" value="MBU3851319.1"/>
    <property type="molecule type" value="Genomic_DNA"/>
</dbReference>
<dbReference type="CDD" id="cd00140">
    <property type="entry name" value="beta_clamp"/>
    <property type="match status" value="1"/>
</dbReference>
<dbReference type="NCBIfam" id="TIGR00663">
    <property type="entry name" value="dnan"/>
    <property type="match status" value="1"/>
</dbReference>
<evidence type="ECO:0000313" key="14">
    <source>
        <dbReference type="EMBL" id="MBU3851319.1"/>
    </source>
</evidence>
<dbReference type="Pfam" id="PF00712">
    <property type="entry name" value="DNA_pol3_beta"/>
    <property type="match status" value="1"/>
</dbReference>
<organism evidence="14 15">
    <name type="scientific">Candidatus Paralactobacillus gallistercoris</name>
    <dbReference type="NCBI Taxonomy" id="2838724"/>
    <lineage>
        <taxon>Bacteria</taxon>
        <taxon>Bacillati</taxon>
        <taxon>Bacillota</taxon>
        <taxon>Bacilli</taxon>
        <taxon>Lactobacillales</taxon>
        <taxon>Lactobacillaceae</taxon>
        <taxon>Lactobacillus</taxon>
    </lineage>
</organism>
<keyword evidence="9" id="KW-0238">DNA-binding</keyword>
<evidence type="ECO:0000256" key="4">
    <source>
        <dbReference type="ARBA" id="ARBA00022490"/>
    </source>
</evidence>
<dbReference type="Pfam" id="PF02767">
    <property type="entry name" value="DNA_pol3_beta_2"/>
    <property type="match status" value="1"/>
</dbReference>
<evidence type="ECO:0000256" key="1">
    <source>
        <dbReference type="ARBA" id="ARBA00004496"/>
    </source>
</evidence>
<dbReference type="Gene3D" id="3.70.10.10">
    <property type="match status" value="1"/>
</dbReference>
<feature type="domain" description="DNA polymerase III beta sliding clamp C-terminal" evidence="13">
    <location>
        <begin position="255"/>
        <end position="378"/>
    </location>
</feature>
<comment type="caution">
    <text evidence="14">The sequence shown here is derived from an EMBL/GenBank/DDBJ whole genome shotgun (WGS) entry which is preliminary data.</text>
</comment>
<evidence type="ECO:0000256" key="8">
    <source>
        <dbReference type="ARBA" id="ARBA00022932"/>
    </source>
</evidence>
<evidence type="ECO:0000256" key="2">
    <source>
        <dbReference type="ARBA" id="ARBA00010752"/>
    </source>
</evidence>
<accession>A0A948TIM8</accession>
<dbReference type="GO" id="GO:0003677">
    <property type="term" value="F:DNA binding"/>
    <property type="evidence" value="ECO:0007669"/>
    <property type="project" value="UniProtKB-UniRule"/>
</dbReference>
<dbReference type="InterPro" id="IPR022637">
    <property type="entry name" value="DNA_polIII_beta_cen"/>
</dbReference>
<dbReference type="GO" id="GO:0009360">
    <property type="term" value="C:DNA polymerase III complex"/>
    <property type="evidence" value="ECO:0007669"/>
    <property type="project" value="InterPro"/>
</dbReference>
<evidence type="ECO:0000256" key="5">
    <source>
        <dbReference type="ARBA" id="ARBA00022679"/>
    </source>
</evidence>
<dbReference type="Pfam" id="PF02768">
    <property type="entry name" value="DNA_pol3_beta_3"/>
    <property type="match status" value="1"/>
</dbReference>
<comment type="function">
    <text evidence="10">Confers DNA tethering and processivity to DNA polymerases and other proteins. Acts as a clamp, forming a ring around DNA (a reaction catalyzed by the clamp-loading complex) which diffuses in an ATP-independent manner freely and bidirectionally along dsDNA. Initially characterized for its ability to contact the catalytic subunit of DNA polymerase III (Pol III), a complex, multichain enzyme responsible for most of the replicative synthesis in bacteria; Pol III exhibits 3'-5' exonuclease proofreading activity. The beta chain is required for initiation of replication as well as for processivity of DNA replication.</text>
</comment>
<evidence type="ECO:0000256" key="9">
    <source>
        <dbReference type="ARBA" id="ARBA00023125"/>
    </source>
</evidence>
<dbReference type="GO" id="GO:0008408">
    <property type="term" value="F:3'-5' exonuclease activity"/>
    <property type="evidence" value="ECO:0007669"/>
    <property type="project" value="InterPro"/>
</dbReference>
<dbReference type="Gene3D" id="3.10.150.10">
    <property type="entry name" value="DNA Polymerase III, subunit A, domain 2"/>
    <property type="match status" value="1"/>
</dbReference>
<dbReference type="GO" id="GO:0005737">
    <property type="term" value="C:cytoplasm"/>
    <property type="evidence" value="ECO:0007669"/>
    <property type="project" value="UniProtKB-SubCell"/>
</dbReference>
<gene>
    <name evidence="14" type="primary">dnaN</name>
    <name evidence="14" type="ORF">H9901_01220</name>
</gene>
<feature type="domain" description="DNA polymerase III beta sliding clamp N-terminal" evidence="11">
    <location>
        <begin position="1"/>
        <end position="127"/>
    </location>
</feature>
<comment type="subcellular location">
    <subcellularLocation>
        <location evidence="1 10">Cytoplasm</location>
    </subcellularLocation>
</comment>
<evidence type="ECO:0000256" key="6">
    <source>
        <dbReference type="ARBA" id="ARBA00022695"/>
    </source>
</evidence>
<keyword evidence="7 10" id="KW-0235">DNA replication</keyword>
<dbReference type="GO" id="GO:0003887">
    <property type="term" value="F:DNA-directed DNA polymerase activity"/>
    <property type="evidence" value="ECO:0007669"/>
    <property type="project" value="UniProtKB-UniRule"/>
</dbReference>
<dbReference type="PIRSF" id="PIRSF000804">
    <property type="entry name" value="DNA_pol_III_b"/>
    <property type="match status" value="1"/>
</dbReference>
<dbReference type="InterPro" id="IPR022634">
    <property type="entry name" value="DNA_polIII_beta_N"/>
</dbReference>
<dbReference type="PANTHER" id="PTHR30478">
    <property type="entry name" value="DNA POLYMERASE III SUBUNIT BETA"/>
    <property type="match status" value="1"/>
</dbReference>
<feature type="domain" description="DNA polymerase III beta sliding clamp central" evidence="12">
    <location>
        <begin position="137"/>
        <end position="252"/>
    </location>
</feature>
<keyword evidence="4 10" id="KW-0963">Cytoplasm</keyword>
<reference evidence="14" key="1">
    <citation type="journal article" date="2021" name="PeerJ">
        <title>Extensive microbial diversity within the chicken gut microbiome revealed by metagenomics and culture.</title>
        <authorList>
            <person name="Gilroy R."/>
            <person name="Ravi A."/>
            <person name="Getino M."/>
            <person name="Pursley I."/>
            <person name="Horton D.L."/>
            <person name="Alikhan N.F."/>
            <person name="Baker D."/>
            <person name="Gharbi K."/>
            <person name="Hall N."/>
            <person name="Watson M."/>
            <person name="Adriaenssens E.M."/>
            <person name="Foster-Nyarko E."/>
            <person name="Jarju S."/>
            <person name="Secka A."/>
            <person name="Antonio M."/>
            <person name="Oren A."/>
            <person name="Chaudhuri R.R."/>
            <person name="La Ragione R."/>
            <person name="Hildebrand F."/>
            <person name="Pallen M.J."/>
        </authorList>
    </citation>
    <scope>NUCLEOTIDE SEQUENCE</scope>
    <source>
        <strain evidence="14">F6-6636</strain>
    </source>
</reference>
<dbReference type="GO" id="GO:0006271">
    <property type="term" value="P:DNA strand elongation involved in DNA replication"/>
    <property type="evidence" value="ECO:0007669"/>
    <property type="project" value="TreeGrafter"/>
</dbReference>
<evidence type="ECO:0000256" key="3">
    <source>
        <dbReference type="ARBA" id="ARBA00021035"/>
    </source>
</evidence>
<dbReference type="InterPro" id="IPR022635">
    <property type="entry name" value="DNA_polIII_beta_C"/>
</dbReference>
<evidence type="ECO:0000259" key="13">
    <source>
        <dbReference type="Pfam" id="PF02768"/>
    </source>
</evidence>
<dbReference type="AlphaFoldDB" id="A0A948TIM8"/>
<reference evidence="14" key="2">
    <citation type="submission" date="2021-04" db="EMBL/GenBank/DDBJ databases">
        <authorList>
            <person name="Gilroy R."/>
        </authorList>
    </citation>
    <scope>NUCLEOTIDE SEQUENCE</scope>
    <source>
        <strain evidence="14">F6-6636</strain>
    </source>
</reference>
<keyword evidence="5 10" id="KW-0808">Transferase</keyword>
<keyword evidence="8 10" id="KW-0239">DNA-directed DNA polymerase</keyword>
<keyword evidence="6 10" id="KW-0548">Nucleotidyltransferase</keyword>
<sequence>MQFTINRNAFIKKLNDVSRAIAAKTTIPILSGLRMELTQAGLTLTGSNSDISIESFLSANDEKNALLVTEPGAIVVPAHIFSEITKRLPDETMTIQVNNETLLTTITSGQSEFNINGSDANTYPHLPDITAENQLTLNANVLKELISQVVIAVSNQETRPILTGVHFIINDGKLMAVATDSHRLAQRKLELGELPKDVEYDVVIPGKSLLELSRMLTDNMNDITMRISDKQVLFILGDTSFYSQLLPGKYPDTTRLIPTSANTTIEFEARTLLAAIERASLMSHAGHNNIVRLVLNPEQQSAVLSSNSPEIGKVEENLAFVSLEGASLDISFNPDYMKDALRSFGQSTITIGFTAALRPFTLEPSEDHEHFIQLITPVRTA</sequence>
<comment type="similarity">
    <text evidence="2 10">Belongs to the beta sliding clamp family.</text>
</comment>
<dbReference type="InterPro" id="IPR001001">
    <property type="entry name" value="DNA_polIII_beta"/>
</dbReference>
<dbReference type="PANTHER" id="PTHR30478:SF0">
    <property type="entry name" value="BETA SLIDING CLAMP"/>
    <property type="match status" value="1"/>
</dbReference>
<comment type="subunit">
    <text evidence="10">Forms a ring-shaped head-to-tail homodimer around DNA.</text>
</comment>
<evidence type="ECO:0000259" key="11">
    <source>
        <dbReference type="Pfam" id="PF00712"/>
    </source>
</evidence>
<dbReference type="SMART" id="SM00480">
    <property type="entry name" value="POL3Bc"/>
    <property type="match status" value="1"/>
</dbReference>
<evidence type="ECO:0000256" key="7">
    <source>
        <dbReference type="ARBA" id="ARBA00022705"/>
    </source>
</evidence>
<protein>
    <recommendedName>
        <fullName evidence="3 10">Beta sliding clamp</fullName>
    </recommendedName>
</protein>
<evidence type="ECO:0000256" key="10">
    <source>
        <dbReference type="PIRNR" id="PIRNR000804"/>
    </source>
</evidence>
<proteinExistence type="inferred from homology"/>
<evidence type="ECO:0000259" key="12">
    <source>
        <dbReference type="Pfam" id="PF02767"/>
    </source>
</evidence>
<dbReference type="Proteomes" id="UP000777303">
    <property type="component" value="Unassembled WGS sequence"/>
</dbReference>
<name>A0A948TIM8_9LACO</name>
<dbReference type="InterPro" id="IPR046938">
    <property type="entry name" value="DNA_clamp_sf"/>
</dbReference>
<evidence type="ECO:0000313" key="15">
    <source>
        <dbReference type="Proteomes" id="UP000777303"/>
    </source>
</evidence>
<dbReference type="SUPFAM" id="SSF55979">
    <property type="entry name" value="DNA clamp"/>
    <property type="match status" value="3"/>
</dbReference>